<dbReference type="GO" id="GO:0016887">
    <property type="term" value="F:ATP hydrolysis activity"/>
    <property type="evidence" value="ECO:0007669"/>
    <property type="project" value="InterPro"/>
</dbReference>
<evidence type="ECO:0000256" key="7">
    <source>
        <dbReference type="ARBA" id="ARBA00023136"/>
    </source>
</evidence>
<dbReference type="InterPro" id="IPR003439">
    <property type="entry name" value="ABC_transporter-like_ATP-bd"/>
</dbReference>
<evidence type="ECO:0000256" key="2">
    <source>
        <dbReference type="ARBA" id="ARBA00005417"/>
    </source>
</evidence>
<dbReference type="InterPro" id="IPR039421">
    <property type="entry name" value="Type_1_exporter"/>
</dbReference>
<evidence type="ECO:0000256" key="1">
    <source>
        <dbReference type="ARBA" id="ARBA00004651"/>
    </source>
</evidence>
<dbReference type="GO" id="GO:0030256">
    <property type="term" value="C:type I protein secretion system complex"/>
    <property type="evidence" value="ECO:0007669"/>
    <property type="project" value="InterPro"/>
</dbReference>
<dbReference type="PROSITE" id="PS50929">
    <property type="entry name" value="ABC_TM1F"/>
    <property type="match status" value="1"/>
</dbReference>
<feature type="transmembrane region" description="Helical" evidence="9">
    <location>
        <begin position="38"/>
        <end position="56"/>
    </location>
</feature>
<dbReference type="InterPro" id="IPR003593">
    <property type="entry name" value="AAA+_ATPase"/>
</dbReference>
<dbReference type="Gene3D" id="1.20.1560.10">
    <property type="entry name" value="ABC transporter type 1, transmembrane domain"/>
    <property type="match status" value="1"/>
</dbReference>
<dbReference type="GO" id="GO:0030253">
    <property type="term" value="P:protein secretion by the type I secretion system"/>
    <property type="evidence" value="ECO:0007669"/>
    <property type="project" value="InterPro"/>
</dbReference>
<dbReference type="Proteomes" id="UP000236743">
    <property type="component" value="Unassembled WGS sequence"/>
</dbReference>
<dbReference type="GO" id="GO:0005886">
    <property type="term" value="C:plasma membrane"/>
    <property type="evidence" value="ECO:0007669"/>
    <property type="project" value="UniProtKB-SubCell"/>
</dbReference>
<evidence type="ECO:0000313" key="12">
    <source>
        <dbReference type="EMBL" id="SEG65895.1"/>
    </source>
</evidence>
<evidence type="ECO:0000259" key="10">
    <source>
        <dbReference type="PROSITE" id="PS50893"/>
    </source>
</evidence>
<evidence type="ECO:0000256" key="3">
    <source>
        <dbReference type="ARBA" id="ARBA00022692"/>
    </source>
</evidence>
<dbReference type="InterPro" id="IPR010128">
    <property type="entry name" value="ATPase_T1SS_PrtD-like"/>
</dbReference>
<evidence type="ECO:0000256" key="8">
    <source>
        <dbReference type="SAM" id="MobiDB-lite"/>
    </source>
</evidence>
<dbReference type="PANTHER" id="PTHR43394:SF1">
    <property type="entry name" value="ATP-BINDING CASSETTE SUB-FAMILY B MEMBER 10, MITOCHONDRIAL"/>
    <property type="match status" value="1"/>
</dbReference>
<dbReference type="GO" id="GO:0005524">
    <property type="term" value="F:ATP binding"/>
    <property type="evidence" value="ECO:0007669"/>
    <property type="project" value="UniProtKB-KW"/>
</dbReference>
<dbReference type="SUPFAM" id="SSF90123">
    <property type="entry name" value="ABC transporter transmembrane region"/>
    <property type="match status" value="1"/>
</dbReference>
<feature type="domain" description="ABC transmembrane type-1" evidence="11">
    <location>
        <begin position="40"/>
        <end position="316"/>
    </location>
</feature>
<sequence>MSYASASRATSEFRPKTAAETGRLSGRTLFLAIPGRRAFLWVVVFSIVINLLLLILPFYSIQVFDRVITSGSVETLIALTILTVVALGFSTCFEVLRNRLLGCFAVGFEQFLAPLVLKASITDPARRGEAGTHDMVRVRELRNTLASATVCTLIDAPFLPVFIAVLYLIHPWYGTIALVGALLLLLLAIASGRVARSEAAQATGAAIRAQRTLDGIVRHANLVRAMGWTHGAIREFVQLNDHALAPVVKANGRVALIASVARMIRIGLQVAAVGAGAWLVLQNEVLVGSMMASSIIISRTLAPMEHLVASLRMLNSARDAWDHIRGATAAALMDQRRTLLPTPLGALDVSSVTFRNQNAKRPALTGVSFRCPAASVVVIIGPTGAGKSTLLRLIAALDKPSMGTIRLDGASLDNWDPDQLGRFVGYLPQDVELLGGTVAEAIAGFDERATDEDVVAAASQANAHDMILALPSGYETEIGRDGSKLSGGQRQRIGLARALFGKRKLILLDEPNSNLDPDGEEALCTAIRQAKARGTTLVIVTHRPRLFTVADFILFLRDGVAVAFGSPAEVLPQTMAGATPMRSPRPPANDKARPATIEGRL</sequence>
<evidence type="ECO:0000259" key="11">
    <source>
        <dbReference type="PROSITE" id="PS50929"/>
    </source>
</evidence>
<organism evidence="12 13">
    <name type="scientific">Bosea lathyri</name>
    <dbReference type="NCBI Taxonomy" id="1036778"/>
    <lineage>
        <taxon>Bacteria</taxon>
        <taxon>Pseudomonadati</taxon>
        <taxon>Pseudomonadota</taxon>
        <taxon>Alphaproteobacteria</taxon>
        <taxon>Hyphomicrobiales</taxon>
        <taxon>Boseaceae</taxon>
        <taxon>Bosea</taxon>
    </lineage>
</organism>
<feature type="domain" description="ABC transporter" evidence="10">
    <location>
        <begin position="347"/>
        <end position="583"/>
    </location>
</feature>
<feature type="transmembrane region" description="Helical" evidence="9">
    <location>
        <begin position="172"/>
        <end position="190"/>
    </location>
</feature>
<dbReference type="NCBIfam" id="TIGR01842">
    <property type="entry name" value="type_I_sec_PrtD"/>
    <property type="match status" value="1"/>
</dbReference>
<keyword evidence="6 9" id="KW-1133">Transmembrane helix</keyword>
<comment type="subcellular location">
    <subcellularLocation>
        <location evidence="1">Cell membrane</location>
        <topology evidence="1">Multi-pass membrane protein</topology>
    </subcellularLocation>
</comment>
<feature type="region of interest" description="Disordered" evidence="8">
    <location>
        <begin position="577"/>
        <end position="601"/>
    </location>
</feature>
<dbReference type="EMBL" id="FNUY01000008">
    <property type="protein sequence ID" value="SEG65895.1"/>
    <property type="molecule type" value="Genomic_DNA"/>
</dbReference>
<reference evidence="12 13" key="1">
    <citation type="submission" date="2016-10" db="EMBL/GenBank/DDBJ databases">
        <authorList>
            <person name="de Groot N.N."/>
        </authorList>
    </citation>
    <scope>NUCLEOTIDE SEQUENCE [LARGE SCALE GENOMIC DNA]</scope>
    <source>
        <strain evidence="12 13">DSM 26656</strain>
    </source>
</reference>
<dbReference type="PROSITE" id="PS00211">
    <property type="entry name" value="ABC_TRANSPORTER_1"/>
    <property type="match status" value="1"/>
</dbReference>
<comment type="similarity">
    <text evidence="2">Belongs to the ABC transporter superfamily.</text>
</comment>
<dbReference type="OrthoDB" id="9808328at2"/>
<dbReference type="AlphaFoldDB" id="A0A1H6BZN6"/>
<protein>
    <submittedName>
        <fullName evidence="12">ATP-binding cassette, subfamily C</fullName>
    </submittedName>
</protein>
<dbReference type="SUPFAM" id="SSF52540">
    <property type="entry name" value="P-loop containing nucleoside triphosphate hydrolases"/>
    <property type="match status" value="1"/>
</dbReference>
<dbReference type="Pfam" id="PF00005">
    <property type="entry name" value="ABC_tran"/>
    <property type="match status" value="1"/>
</dbReference>
<evidence type="ECO:0000313" key="13">
    <source>
        <dbReference type="Proteomes" id="UP000236743"/>
    </source>
</evidence>
<keyword evidence="5 12" id="KW-0067">ATP-binding</keyword>
<dbReference type="Gene3D" id="3.40.50.300">
    <property type="entry name" value="P-loop containing nucleotide triphosphate hydrolases"/>
    <property type="match status" value="1"/>
</dbReference>
<feature type="transmembrane region" description="Helical" evidence="9">
    <location>
        <begin position="76"/>
        <end position="96"/>
    </location>
</feature>
<keyword evidence="3 9" id="KW-0812">Transmembrane</keyword>
<dbReference type="InterPro" id="IPR036640">
    <property type="entry name" value="ABC1_TM_sf"/>
</dbReference>
<dbReference type="PANTHER" id="PTHR43394">
    <property type="entry name" value="ATP-DEPENDENT PERMEASE MDL1, MITOCHONDRIAL"/>
    <property type="match status" value="1"/>
</dbReference>
<keyword evidence="4" id="KW-0547">Nucleotide-binding</keyword>
<feature type="compositionally biased region" description="Basic and acidic residues" evidence="8">
    <location>
        <begin position="588"/>
        <end position="601"/>
    </location>
</feature>
<accession>A0A1H6BZN6</accession>
<gene>
    <name evidence="12" type="ORF">SAMN04488115_108220</name>
</gene>
<dbReference type="GO" id="GO:0015421">
    <property type="term" value="F:ABC-type oligopeptide transporter activity"/>
    <property type="evidence" value="ECO:0007669"/>
    <property type="project" value="TreeGrafter"/>
</dbReference>
<keyword evidence="13" id="KW-1185">Reference proteome</keyword>
<feature type="transmembrane region" description="Helical" evidence="9">
    <location>
        <begin position="145"/>
        <end position="166"/>
    </location>
</feature>
<dbReference type="InterPro" id="IPR017871">
    <property type="entry name" value="ABC_transporter-like_CS"/>
</dbReference>
<name>A0A1H6BZN6_9HYPH</name>
<proteinExistence type="inferred from homology"/>
<evidence type="ECO:0000256" key="5">
    <source>
        <dbReference type="ARBA" id="ARBA00022840"/>
    </source>
</evidence>
<dbReference type="InterPro" id="IPR011527">
    <property type="entry name" value="ABC1_TM_dom"/>
</dbReference>
<dbReference type="Pfam" id="PF00664">
    <property type="entry name" value="ABC_membrane"/>
    <property type="match status" value="1"/>
</dbReference>
<dbReference type="InterPro" id="IPR027417">
    <property type="entry name" value="P-loop_NTPase"/>
</dbReference>
<evidence type="ECO:0000256" key="9">
    <source>
        <dbReference type="SAM" id="Phobius"/>
    </source>
</evidence>
<dbReference type="SMART" id="SM00382">
    <property type="entry name" value="AAA"/>
    <property type="match status" value="1"/>
</dbReference>
<evidence type="ECO:0000256" key="6">
    <source>
        <dbReference type="ARBA" id="ARBA00022989"/>
    </source>
</evidence>
<feature type="transmembrane region" description="Helical" evidence="9">
    <location>
        <begin position="263"/>
        <end position="281"/>
    </location>
</feature>
<keyword evidence="7 9" id="KW-0472">Membrane</keyword>
<dbReference type="PROSITE" id="PS50893">
    <property type="entry name" value="ABC_TRANSPORTER_2"/>
    <property type="match status" value="1"/>
</dbReference>
<evidence type="ECO:0000256" key="4">
    <source>
        <dbReference type="ARBA" id="ARBA00022741"/>
    </source>
</evidence>